<dbReference type="EMBL" id="JWZX01002960">
    <property type="protein sequence ID" value="KOO25551.1"/>
    <property type="molecule type" value="Genomic_DNA"/>
</dbReference>
<dbReference type="Proteomes" id="UP000037460">
    <property type="component" value="Unassembled WGS sequence"/>
</dbReference>
<proteinExistence type="predicted"/>
<dbReference type="OrthoDB" id="411372at2759"/>
<dbReference type="AlphaFoldDB" id="A0A0M0JG36"/>
<evidence type="ECO:0000256" key="1">
    <source>
        <dbReference type="SAM" id="MobiDB-lite"/>
    </source>
</evidence>
<feature type="region of interest" description="Disordered" evidence="1">
    <location>
        <begin position="73"/>
        <end position="99"/>
    </location>
</feature>
<name>A0A0M0JG36_9EUKA</name>
<keyword evidence="3" id="KW-1185">Reference proteome</keyword>
<gene>
    <name evidence="2" type="ORF">Ctob_010746</name>
</gene>
<comment type="caution">
    <text evidence="2">The sequence shown here is derived from an EMBL/GenBank/DDBJ whole genome shotgun (WGS) entry which is preliminary data.</text>
</comment>
<feature type="compositionally biased region" description="Basic and acidic residues" evidence="1">
    <location>
        <begin position="26"/>
        <end position="52"/>
    </location>
</feature>
<feature type="region of interest" description="Disordered" evidence="1">
    <location>
        <begin position="1"/>
        <end position="52"/>
    </location>
</feature>
<reference evidence="3" key="1">
    <citation type="journal article" date="2015" name="PLoS Genet.">
        <title>Genome Sequence and Transcriptome Analyses of Chrysochromulina tobin: Metabolic Tools for Enhanced Algal Fitness in the Prominent Order Prymnesiales (Haptophyceae).</title>
        <authorList>
            <person name="Hovde B.T."/>
            <person name="Deodato C.R."/>
            <person name="Hunsperger H.M."/>
            <person name="Ryken S.A."/>
            <person name="Yost W."/>
            <person name="Jha R.K."/>
            <person name="Patterson J."/>
            <person name="Monnat R.J. Jr."/>
            <person name="Barlow S.B."/>
            <person name="Starkenburg S.R."/>
            <person name="Cattolico R.A."/>
        </authorList>
    </citation>
    <scope>NUCLEOTIDE SEQUENCE</scope>
    <source>
        <strain evidence="3">CCMP291</strain>
    </source>
</reference>
<organism evidence="2 3">
    <name type="scientific">Chrysochromulina tobinii</name>
    <dbReference type="NCBI Taxonomy" id="1460289"/>
    <lineage>
        <taxon>Eukaryota</taxon>
        <taxon>Haptista</taxon>
        <taxon>Haptophyta</taxon>
        <taxon>Prymnesiophyceae</taxon>
        <taxon>Prymnesiales</taxon>
        <taxon>Chrysochromulinaceae</taxon>
        <taxon>Chrysochromulina</taxon>
    </lineage>
</organism>
<protein>
    <submittedName>
        <fullName evidence="2">Uncharacterized protein</fullName>
    </submittedName>
</protein>
<accession>A0A0M0JG36</accession>
<evidence type="ECO:0000313" key="3">
    <source>
        <dbReference type="Proteomes" id="UP000037460"/>
    </source>
</evidence>
<evidence type="ECO:0000313" key="2">
    <source>
        <dbReference type="EMBL" id="KOO25551.1"/>
    </source>
</evidence>
<sequence>MGKKDKTVVAEPAAKVDSPIVKKPKLTKEEKEAKEAKKSAKAAKAEGVRESPRLAAAKAAAEAVPEAALEDVDEEAEEAATDGFKVHKYTPPAAPEDETLQCRDCGGDFIFTVGRNRSELTRLSHRVRLRGAHVVTRFVTW</sequence>